<gene>
    <name evidence="2" type="ORF">FAZ21_18035</name>
</gene>
<keyword evidence="1" id="KW-0732">Signal</keyword>
<proteinExistence type="predicted"/>
<dbReference type="Gene3D" id="2.60.120.200">
    <property type="match status" value="1"/>
</dbReference>
<comment type="caution">
    <text evidence="2">The sequence shown here is derived from an EMBL/GenBank/DDBJ whole genome shotgun (WGS) entry which is preliminary data.</text>
</comment>
<evidence type="ECO:0000313" key="2">
    <source>
        <dbReference type="EMBL" id="TJZ65634.1"/>
    </source>
</evidence>
<keyword evidence="3" id="KW-1185">Reference proteome</keyword>
<dbReference type="Gene3D" id="2.60.120.260">
    <property type="entry name" value="Galactose-binding domain-like"/>
    <property type="match status" value="1"/>
</dbReference>
<evidence type="ECO:0008006" key="4">
    <source>
        <dbReference type="Google" id="ProtNLM"/>
    </source>
</evidence>
<evidence type="ECO:0000256" key="1">
    <source>
        <dbReference type="SAM" id="SignalP"/>
    </source>
</evidence>
<dbReference type="InterPro" id="IPR025975">
    <property type="entry name" value="Polysacc_lyase"/>
</dbReference>
<dbReference type="AlphaFoldDB" id="A0A4U0PRP0"/>
<organism evidence="2 3">
    <name type="scientific">Chitiniphilus eburneus</name>
    <dbReference type="NCBI Taxonomy" id="2571148"/>
    <lineage>
        <taxon>Bacteria</taxon>
        <taxon>Pseudomonadati</taxon>
        <taxon>Pseudomonadota</taxon>
        <taxon>Betaproteobacteria</taxon>
        <taxon>Neisseriales</taxon>
        <taxon>Chitinibacteraceae</taxon>
        <taxon>Chitiniphilus</taxon>
    </lineage>
</organism>
<name>A0A4U0PRP0_9NEIS</name>
<dbReference type="Pfam" id="PF14099">
    <property type="entry name" value="Polysacc_lyase"/>
    <property type="match status" value="1"/>
</dbReference>
<dbReference type="OrthoDB" id="9095495at2"/>
<dbReference type="EMBL" id="SUMF01000036">
    <property type="protein sequence ID" value="TJZ65634.1"/>
    <property type="molecule type" value="Genomic_DNA"/>
</dbReference>
<feature type="signal peptide" evidence="1">
    <location>
        <begin position="1"/>
        <end position="32"/>
    </location>
</feature>
<protein>
    <recommendedName>
        <fullName evidence="4">CBM-cenC domain-containing protein</fullName>
    </recommendedName>
</protein>
<accession>A0A4U0PRP0</accession>
<feature type="chain" id="PRO_5020586497" description="CBM-cenC domain-containing protein" evidence="1">
    <location>
        <begin position="33"/>
        <end position="448"/>
    </location>
</feature>
<dbReference type="Proteomes" id="UP000310016">
    <property type="component" value="Unassembled WGS sequence"/>
</dbReference>
<sequence>MELYFIMKSTNFKSIIFATSMLIAAFSSQAEAGMDYAKYNLLSNFGFEQGAGAVAGLSNGWITDKSAGYTSFQLVTSVPYEGTTAQLMNFSSLNSGKWARIYQDVPVTANRQYYASSFVRVQAITGARFEMRVELLDKTDTVVQSRSTDWYLNQSLTAPTNGWTNLKMNGAVPAGVVKARLSFRATGNENNSSGAILIDAVQLSQTQMQLGRFEVADLSEFDKLDANPGALLASDSVARSGKKSLAVQLRNTDPLVSSGKRAELSKLDVGENGKSYAYGFSLYLPTDWKSDTSMEGVAQWHVTGDPGDVARSPSLALMIQGDKWVLAKRWDDQAISTSNSLAALHYEVIYEAPLIKGKWEDWAFEVRWDYRPQAAGGIGYTRVWRNGVIVLSSNAPNSYNDQNQKYFKIGLYKWDWNNGAATQTTYRKLYIDDVRITDANGTHLDVMP</sequence>
<reference evidence="2 3" key="1">
    <citation type="submission" date="2019-04" db="EMBL/GenBank/DDBJ databases">
        <title>Chitiniphilus eburnea sp. nov., a novel chitinolytic bacterium isolated from aquaculture sludge.</title>
        <authorList>
            <person name="Sheng M."/>
        </authorList>
    </citation>
    <scope>NUCLEOTIDE SEQUENCE [LARGE SCALE GENOMIC DNA]</scope>
    <source>
        <strain evidence="2 3">HX-2-15</strain>
    </source>
</reference>
<evidence type="ECO:0000313" key="3">
    <source>
        <dbReference type="Proteomes" id="UP000310016"/>
    </source>
</evidence>